<accession>V6T8R9</accession>
<protein>
    <submittedName>
        <fullName evidence="2">Uncharacterized protein</fullName>
    </submittedName>
</protein>
<feature type="compositionally biased region" description="Polar residues" evidence="1">
    <location>
        <begin position="100"/>
        <end position="110"/>
    </location>
</feature>
<dbReference type="VEuPathDB" id="GiardiaDB:DHA2_152867"/>
<proteinExistence type="predicted"/>
<dbReference type="AlphaFoldDB" id="V6T8R9"/>
<feature type="non-terminal residue" evidence="2">
    <location>
        <position position="1"/>
    </location>
</feature>
<name>V6T8R9_GIAIN</name>
<gene>
    <name evidence="2" type="ORF">DHA2_152867</name>
</gene>
<evidence type="ECO:0000313" key="3">
    <source>
        <dbReference type="Proteomes" id="UP000018320"/>
    </source>
</evidence>
<feature type="compositionally biased region" description="Polar residues" evidence="1">
    <location>
        <begin position="117"/>
        <end position="129"/>
    </location>
</feature>
<reference evidence="2 3" key="2">
    <citation type="journal article" date="2013" name="Genome Biol. Evol.">
        <title>Genome sequencing of Giardia lamblia genotypes A2 and B isolates (DH and GS) and comparative analysis with the genomes of genotypes A1 and E (WB and Pig).</title>
        <authorList>
            <person name="Adam R.D."/>
            <person name="Dahlstrom E.W."/>
            <person name="Martens C.A."/>
            <person name="Bruno D.P."/>
            <person name="Barbian K.D."/>
            <person name="Ricklefs S.M."/>
            <person name="Hernandez M.M."/>
            <person name="Narla N.P."/>
            <person name="Patel R.B."/>
            <person name="Porcella S.F."/>
            <person name="Nash T.E."/>
        </authorList>
    </citation>
    <scope>NUCLEOTIDE SEQUENCE [LARGE SCALE GENOMIC DNA]</scope>
    <source>
        <strain evidence="2 3">DH</strain>
    </source>
</reference>
<dbReference type="VEuPathDB" id="GiardiaDB:GL50803_0031391"/>
<evidence type="ECO:0000313" key="2">
    <source>
        <dbReference type="EMBL" id="ESU35246.1"/>
    </source>
</evidence>
<dbReference type="EMBL" id="AHGT01000092">
    <property type="protein sequence ID" value="ESU35246.1"/>
    <property type="molecule type" value="Genomic_DNA"/>
</dbReference>
<comment type="caution">
    <text evidence="2">The sequence shown here is derived from an EMBL/GenBank/DDBJ whole genome shotgun (WGS) entry which is preliminary data.</text>
</comment>
<evidence type="ECO:0000256" key="1">
    <source>
        <dbReference type="SAM" id="MobiDB-lite"/>
    </source>
</evidence>
<sequence>VHSCSWSVTQHEITSTLTLCSVSGLADLWAGPSAPHSTLGIMLRSVEASSEAPGAIRTGSLSGRLSTTGTRLLDGVKGLPTAAADARQVFQAATLRCGQDQSASANQTPQGPHLLSKDSQGSHGGSVSTSGASDWCHHWLRPSVALGAPSTSQEEGLLLLCAPTPSVDRRVTVATMEDEYAVGKALSGASPQLLASRLCPPQHRSMLGAPRDRVQECSVAQPEEDLDAAPWNCVVERIMIVH</sequence>
<feature type="region of interest" description="Disordered" evidence="1">
    <location>
        <begin position="100"/>
        <end position="129"/>
    </location>
</feature>
<dbReference type="Proteomes" id="UP000018320">
    <property type="component" value="Unassembled WGS sequence"/>
</dbReference>
<reference evidence="3" key="1">
    <citation type="submission" date="2012-02" db="EMBL/GenBank/DDBJ databases">
        <title>Genome sequencing of Giardia lamblia Genotypes A2 and B isolates (DH and GS) and comparative analysis with the genomes of Genotypes A1 and E (WB and Pig).</title>
        <authorList>
            <person name="Adam R."/>
            <person name="Dahlstrom E."/>
            <person name="Martens C."/>
            <person name="Bruno D."/>
            <person name="Barbian K."/>
            <person name="Porcella S.F."/>
            <person name="Nash T."/>
        </authorList>
    </citation>
    <scope>NUCLEOTIDE SEQUENCE</scope>
    <source>
        <strain evidence="3">DH</strain>
    </source>
</reference>
<organism evidence="2 3">
    <name type="scientific">Giardia intestinalis</name>
    <name type="common">Giardia lamblia</name>
    <dbReference type="NCBI Taxonomy" id="5741"/>
    <lineage>
        <taxon>Eukaryota</taxon>
        <taxon>Metamonada</taxon>
        <taxon>Diplomonadida</taxon>
        <taxon>Hexamitidae</taxon>
        <taxon>Giardiinae</taxon>
        <taxon>Giardia</taxon>
    </lineage>
</organism>